<dbReference type="InterPro" id="IPR001214">
    <property type="entry name" value="SET_dom"/>
</dbReference>
<dbReference type="GO" id="GO:0008270">
    <property type="term" value="F:zinc ion binding"/>
    <property type="evidence" value="ECO:0007669"/>
    <property type="project" value="UniProtKB-KW"/>
</dbReference>
<dbReference type="SUPFAM" id="SSF82199">
    <property type="entry name" value="SET domain"/>
    <property type="match status" value="1"/>
</dbReference>
<evidence type="ECO:0000256" key="9">
    <source>
        <dbReference type="ARBA" id="ARBA00022833"/>
    </source>
</evidence>
<keyword evidence="4" id="KW-0489">Methyltransferase</keyword>
<evidence type="ECO:0000256" key="5">
    <source>
        <dbReference type="ARBA" id="ARBA00022679"/>
    </source>
</evidence>
<feature type="compositionally biased region" description="Polar residues" evidence="11">
    <location>
        <begin position="2069"/>
        <end position="2094"/>
    </location>
</feature>
<feature type="compositionally biased region" description="Low complexity" evidence="11">
    <location>
        <begin position="1940"/>
        <end position="1958"/>
    </location>
</feature>
<dbReference type="PROSITE" id="PS51050">
    <property type="entry name" value="ZF_CW"/>
    <property type="match status" value="1"/>
</dbReference>
<dbReference type="Gene3D" id="2.170.270.10">
    <property type="entry name" value="SET domain"/>
    <property type="match status" value="1"/>
</dbReference>
<feature type="region of interest" description="Disordered" evidence="11">
    <location>
        <begin position="1000"/>
        <end position="1030"/>
    </location>
</feature>
<evidence type="ECO:0000256" key="11">
    <source>
        <dbReference type="SAM" id="MobiDB-lite"/>
    </source>
</evidence>
<feature type="region of interest" description="Disordered" evidence="11">
    <location>
        <begin position="662"/>
        <end position="691"/>
    </location>
</feature>
<keyword evidence="17" id="KW-1185">Reference proteome</keyword>
<name>A0AAV5IKT7_9ROSI</name>
<protein>
    <recommendedName>
        <fullName evidence="18">Histone-lysine N-methyltransferase ASHH2</fullName>
    </recommendedName>
</protein>
<feature type="region of interest" description="Disordered" evidence="11">
    <location>
        <begin position="822"/>
        <end position="844"/>
    </location>
</feature>
<accession>A0AAV5IKT7</accession>
<dbReference type="PANTHER" id="PTHR22884">
    <property type="entry name" value="SET DOMAIN PROTEINS"/>
    <property type="match status" value="1"/>
</dbReference>
<keyword evidence="9" id="KW-0862">Zinc</keyword>
<feature type="domain" description="Post-SET" evidence="13">
    <location>
        <begin position="1375"/>
        <end position="1391"/>
    </location>
</feature>
<gene>
    <name evidence="16" type="ORF">SLEP1_g11466</name>
</gene>
<feature type="compositionally biased region" description="Basic residues" evidence="11">
    <location>
        <begin position="899"/>
        <end position="908"/>
    </location>
</feature>
<dbReference type="PROSITE" id="PS50280">
    <property type="entry name" value="SET"/>
    <property type="match status" value="1"/>
</dbReference>
<evidence type="ECO:0008006" key="18">
    <source>
        <dbReference type="Google" id="ProtNLM"/>
    </source>
</evidence>
<keyword evidence="5" id="KW-0808">Transferase</keyword>
<feature type="region of interest" description="Disordered" evidence="11">
    <location>
        <begin position="2052"/>
        <end position="2102"/>
    </location>
</feature>
<evidence type="ECO:0000259" key="15">
    <source>
        <dbReference type="PROSITE" id="PS51215"/>
    </source>
</evidence>
<keyword evidence="7" id="KW-0479">Metal-binding</keyword>
<feature type="region of interest" description="Disordered" evidence="11">
    <location>
        <begin position="857"/>
        <end position="918"/>
    </location>
</feature>
<dbReference type="InterPro" id="IPR046341">
    <property type="entry name" value="SET_dom_sf"/>
</dbReference>
<feature type="compositionally biased region" description="Basic and acidic residues" evidence="11">
    <location>
        <begin position="1884"/>
        <end position="1898"/>
    </location>
</feature>
<dbReference type="InterPro" id="IPR044437">
    <property type="entry name" value="SETD2/Set2_SET"/>
</dbReference>
<evidence type="ECO:0000259" key="12">
    <source>
        <dbReference type="PROSITE" id="PS50280"/>
    </source>
</evidence>
<evidence type="ECO:0000256" key="6">
    <source>
        <dbReference type="ARBA" id="ARBA00022691"/>
    </source>
</evidence>
<evidence type="ECO:0000259" key="13">
    <source>
        <dbReference type="PROSITE" id="PS50868"/>
    </source>
</evidence>
<dbReference type="EMBL" id="BPVZ01000012">
    <property type="protein sequence ID" value="GKU98462.1"/>
    <property type="molecule type" value="Genomic_DNA"/>
</dbReference>
<dbReference type="FunFam" id="2.170.270.10:FF:000035">
    <property type="entry name" value="Histone-lysine N-methyltransferase"/>
    <property type="match status" value="1"/>
</dbReference>
<evidence type="ECO:0000256" key="1">
    <source>
        <dbReference type="ARBA" id="ARBA00004123"/>
    </source>
</evidence>
<proteinExistence type="predicted"/>
<dbReference type="GO" id="GO:0005634">
    <property type="term" value="C:nucleus"/>
    <property type="evidence" value="ECO:0007669"/>
    <property type="project" value="UniProtKB-SubCell"/>
</dbReference>
<feature type="compositionally biased region" description="Polar residues" evidence="11">
    <location>
        <begin position="1830"/>
        <end position="1863"/>
    </location>
</feature>
<dbReference type="InterPro" id="IPR006560">
    <property type="entry name" value="AWS_dom"/>
</dbReference>
<dbReference type="GO" id="GO:0046975">
    <property type="term" value="F:histone H3K36 methyltransferase activity"/>
    <property type="evidence" value="ECO:0007669"/>
    <property type="project" value="InterPro"/>
</dbReference>
<evidence type="ECO:0000259" key="14">
    <source>
        <dbReference type="PROSITE" id="PS51050"/>
    </source>
</evidence>
<dbReference type="PROSITE" id="PS50868">
    <property type="entry name" value="POST_SET"/>
    <property type="match status" value="1"/>
</dbReference>
<feature type="domain" description="AWS" evidence="15">
    <location>
        <begin position="1198"/>
        <end position="1248"/>
    </location>
</feature>
<feature type="compositionally biased region" description="Basic and acidic residues" evidence="11">
    <location>
        <begin position="1559"/>
        <end position="1573"/>
    </location>
</feature>
<organism evidence="16 17">
    <name type="scientific">Rubroshorea leprosula</name>
    <dbReference type="NCBI Taxonomy" id="152421"/>
    <lineage>
        <taxon>Eukaryota</taxon>
        <taxon>Viridiplantae</taxon>
        <taxon>Streptophyta</taxon>
        <taxon>Embryophyta</taxon>
        <taxon>Tracheophyta</taxon>
        <taxon>Spermatophyta</taxon>
        <taxon>Magnoliopsida</taxon>
        <taxon>eudicotyledons</taxon>
        <taxon>Gunneridae</taxon>
        <taxon>Pentapetalae</taxon>
        <taxon>rosids</taxon>
        <taxon>malvids</taxon>
        <taxon>Malvales</taxon>
        <taxon>Dipterocarpaceae</taxon>
        <taxon>Rubroshorea</taxon>
    </lineage>
</organism>
<evidence type="ECO:0000256" key="3">
    <source>
        <dbReference type="ARBA" id="ARBA00022454"/>
    </source>
</evidence>
<feature type="domain" description="SET" evidence="12">
    <location>
        <begin position="1250"/>
        <end position="1367"/>
    </location>
</feature>
<keyword evidence="3" id="KW-0158">Chromosome</keyword>
<feature type="compositionally biased region" description="Polar residues" evidence="11">
    <location>
        <begin position="1597"/>
        <end position="1606"/>
    </location>
</feature>
<dbReference type="GO" id="GO:0032259">
    <property type="term" value="P:methylation"/>
    <property type="evidence" value="ECO:0007669"/>
    <property type="project" value="UniProtKB-KW"/>
</dbReference>
<dbReference type="SMART" id="SM00570">
    <property type="entry name" value="AWS"/>
    <property type="match status" value="1"/>
</dbReference>
<dbReference type="InterPro" id="IPR050777">
    <property type="entry name" value="SET2_Histone-Lys_MeTrsfase"/>
</dbReference>
<dbReference type="Proteomes" id="UP001054252">
    <property type="component" value="Unassembled WGS sequence"/>
</dbReference>
<dbReference type="Gene3D" id="3.30.40.100">
    <property type="match status" value="1"/>
</dbReference>
<evidence type="ECO:0000256" key="8">
    <source>
        <dbReference type="ARBA" id="ARBA00022771"/>
    </source>
</evidence>
<comment type="subcellular location">
    <subcellularLocation>
        <location evidence="2">Chromosome</location>
    </subcellularLocation>
    <subcellularLocation>
        <location evidence="1">Nucleus</location>
    </subcellularLocation>
</comment>
<dbReference type="PROSITE" id="PS51215">
    <property type="entry name" value="AWS"/>
    <property type="match status" value="1"/>
</dbReference>
<keyword evidence="8" id="KW-0863">Zinc-finger</keyword>
<feature type="region of interest" description="Disordered" evidence="11">
    <location>
        <begin position="1496"/>
        <end position="1534"/>
    </location>
</feature>
<feature type="compositionally biased region" description="Polar residues" evidence="11">
    <location>
        <begin position="585"/>
        <end position="595"/>
    </location>
</feature>
<reference evidence="16 17" key="1">
    <citation type="journal article" date="2021" name="Commun. Biol.">
        <title>The genome of Shorea leprosula (Dipterocarpaceae) highlights the ecological relevance of drought in aseasonal tropical rainforests.</title>
        <authorList>
            <person name="Ng K.K.S."/>
            <person name="Kobayashi M.J."/>
            <person name="Fawcett J.A."/>
            <person name="Hatakeyama M."/>
            <person name="Paape T."/>
            <person name="Ng C.H."/>
            <person name="Ang C.C."/>
            <person name="Tnah L.H."/>
            <person name="Lee C.T."/>
            <person name="Nishiyama T."/>
            <person name="Sese J."/>
            <person name="O'Brien M.J."/>
            <person name="Copetti D."/>
            <person name="Mohd Noor M.I."/>
            <person name="Ong R.C."/>
            <person name="Putra M."/>
            <person name="Sireger I.Z."/>
            <person name="Indrioko S."/>
            <person name="Kosugi Y."/>
            <person name="Izuno A."/>
            <person name="Isagi Y."/>
            <person name="Lee S.L."/>
            <person name="Shimizu K.K."/>
        </authorList>
    </citation>
    <scope>NUCLEOTIDE SEQUENCE [LARGE SCALE GENOMIC DNA]</scope>
    <source>
        <strain evidence="16">214</strain>
    </source>
</reference>
<dbReference type="InterPro" id="IPR003616">
    <property type="entry name" value="Post-SET_dom"/>
</dbReference>
<keyword evidence="10" id="KW-0539">Nucleus</keyword>
<feature type="compositionally biased region" description="Polar residues" evidence="11">
    <location>
        <begin position="1496"/>
        <end position="1505"/>
    </location>
</feature>
<evidence type="ECO:0000256" key="4">
    <source>
        <dbReference type="ARBA" id="ARBA00022603"/>
    </source>
</evidence>
<feature type="domain" description="CW-type" evidence="14">
    <location>
        <begin position="1089"/>
        <end position="1142"/>
    </location>
</feature>
<feature type="region of interest" description="Disordered" evidence="11">
    <location>
        <begin position="1548"/>
        <end position="1606"/>
    </location>
</feature>
<dbReference type="Pfam" id="PF07496">
    <property type="entry name" value="zf-CW"/>
    <property type="match status" value="1"/>
</dbReference>
<feature type="region of interest" description="Disordered" evidence="11">
    <location>
        <begin position="924"/>
        <end position="943"/>
    </location>
</feature>
<dbReference type="InterPro" id="IPR011124">
    <property type="entry name" value="Znf_CW"/>
</dbReference>
<evidence type="ECO:0000256" key="2">
    <source>
        <dbReference type="ARBA" id="ARBA00004286"/>
    </source>
</evidence>
<sequence length="2122" mass="233453">MGSSENLTSVVEPLLGADAERLSFSEAMEGAMPKQHFCSGEECNLMGCNAEGISSPDTCLGFSQDENAAQMSVNNENVDATKLKKFVCDQHGIDICNLESNQLCSENGGPPGQGNISSKDRTPGLSQAENAVGISALHCNDSKDENDVCNLQNNGKSICVLCVKVMEEKRDVLKKIENDVCCQILQSEGYEKPSEVMPVTGSPNHYMARDRDKEGKCVGSCTLLGFSEAVENSSEEKNNTQSRTETDILNQILPSWGCEVSFELISLTDELTLCSKLEEQKDGKGISCPPARGFMEEKCEVLAGTEVKLYNQMSPLEDCSFPSELIAMTSCLSNNAHQDELKDAKSVICPSVCGKVDDSFVAESYTCSPTAASRCTAMPKILSHRGDFGCEWQSNQKEDQSSRGFCLEGFTRTVETKSSDDVCVQLLPSRGCEEGVLESSNMAESLSNIILQNVGTDDKIVDGLSTNSVVKFFEGRNDDKTVINVESCPEILHVENNARNSQEDSCQLVTNYLGNESISVLCQPFDSKNESCRRLDLSDACGALGSISIVDCSGQTGNEGKDVVGADYVFETTYPTPVLSSSQRGIWKSKSGQKTLSKRVIRNRSNTGKEPHPPESISFISKVSRRKRSCSSKPARSSIWGLMGNVGPFLEQCHKPGFDEVQNQGSLKVKGGQGSRKGIKNQASKGRKKSSKKALPSTSCLCFKVKIGKDICQSYLNNMTADVVDASASVDASFCNQGTEVCQEFSLANGVRDNLGEQRTGKHLQYNKKPEKVIICQDSSVMDVKVEKRDFESTEILEKSAGDATEHCLGIPCNTVVETSRGATEKSYMDPGTSPDSEVINPVPDSQVGALHQEDLHNSVSTTSEDFASLGDVKRRKSSKRGKKVNHRSLVTASIMKPKSSKNSRGKQKTGDGFYFNENPSLSTNVDASSVSPSTKEFSIEPLNPSSENKIRFFEEATGIESGAEAKSSSSLDVSETQCSKNLIPPSNKGHQLLKGSKYCKTGNGRSEVSDSARSKKGDALRRRENQQKSACKSEVVNGLVDRIEPKLESLAEFGNGEVDDVGNTGKDIESAVEANANVVSDGAMEQWVLPDSAWVRCDDCYKWRRISVELADKLNGSCQWICTDNMDKAFADCSIPQEKSNADINAELGLSDPDEDDGHLNYKRLEYRNIAVREASVFRCINGNEFLHRRHKTQTIDEVMVCHCKPSPDGQLGCRDECLNRMLNIECVQGTCPCGDLCSNQQFQKRKYAQMQWSRCGKKGYGLKMLEDISAGHFLIEYVGEVLDMQAYEKRQKEYACMGQRHFYFMTLNGSEVIDACAKGNLGRFINHSCDPNCRTEKWMVNGEICIGLFALRDIKQGEEVTFDYNYVRVFGAAAKKCHCQSPHCRGYIGGDPLNAEVIVEDDSDEEYPEPVMLKDGETWDGLEYAISRSSSFNNEEMRNAKSVIKEQEKKVNSTMVVGQLETTMETENSTNHSASSTIQLHSSAHTEDFKGNFQSSAQQVEVSQKTEDVTSEPMSSVQHGDAVKQKAMSKSSFSFKKLDPTSLTMTVGKLPSVSTDASKRSKYDKEEDRQGSSKTPVVMKISRSSNSVKKGKGSDSLTGNKVQHTANQYQVATIKPRKSVEGSSNGRFEAVEEKLNELLDADGGVSRRRDAAKGYLKLLLLTAASGDSTNGEAIQSNRELSMILDALLKTKSRTVLNDIINKNGLRMLHNIMKQYRGDFKKIPILRKLLKILEYLAVREILTLDHINGGPPCHGMESFRESMLSLTEHDDKQVHQIARSFRDKWIPKPVRKPGYKDRDECRTDHHWGLNCHKVSASQNQWPSQGVRPTETTDTQSLPATTSGTSVHEGSPSTSGVSQTNGTRIRKRKSRWDQPADPDSGSLKQEEQKVESELEKKLGSSPFPVLGEITDRDCQSLNHSQQDEVINADSAKQTVNEDVPPGFSSSQPSSLVSSHASPASTDISHPSFCHLKYPSNVFIAHPQKRFNFRLPVSYGFPLPIMQQFGSPQAESVESWVIAPGMPFHPFPPLPPFPRNKKEVPAACAGNSIRKGEAMGDGQQDDCGPATYPDANNATPTGYKQPESNIPVANTQQTYKRARDSSYDLGKKYFRQQKRKGPPWLKC</sequence>
<evidence type="ECO:0000313" key="16">
    <source>
        <dbReference type="EMBL" id="GKU98462.1"/>
    </source>
</evidence>
<feature type="region of interest" description="Disordered" evidence="11">
    <location>
        <begin position="585"/>
        <end position="616"/>
    </location>
</feature>
<dbReference type="Pfam" id="PF17907">
    <property type="entry name" value="AWS"/>
    <property type="match status" value="1"/>
</dbReference>
<evidence type="ECO:0000256" key="10">
    <source>
        <dbReference type="ARBA" id="ARBA00023242"/>
    </source>
</evidence>
<evidence type="ECO:0000256" key="7">
    <source>
        <dbReference type="ARBA" id="ARBA00022723"/>
    </source>
</evidence>
<dbReference type="SMART" id="SM00317">
    <property type="entry name" value="SET"/>
    <property type="match status" value="1"/>
</dbReference>
<keyword evidence="6" id="KW-0949">S-adenosyl-L-methionine</keyword>
<feature type="region of interest" description="Disordered" evidence="11">
    <location>
        <begin position="1816"/>
        <end position="1908"/>
    </location>
</feature>
<feature type="region of interest" description="Disordered" evidence="11">
    <location>
        <begin position="1935"/>
        <end position="1958"/>
    </location>
</feature>
<feature type="compositionally biased region" description="Polar residues" evidence="11">
    <location>
        <begin position="924"/>
        <end position="937"/>
    </location>
</feature>
<feature type="compositionally biased region" description="Basic and acidic residues" evidence="11">
    <location>
        <begin position="1008"/>
        <end position="1027"/>
    </location>
</feature>
<evidence type="ECO:0000313" key="17">
    <source>
        <dbReference type="Proteomes" id="UP001054252"/>
    </source>
</evidence>
<dbReference type="CDD" id="cd19172">
    <property type="entry name" value="SET_SETD2"/>
    <property type="match status" value="1"/>
</dbReference>
<dbReference type="Pfam" id="PF00856">
    <property type="entry name" value="SET"/>
    <property type="match status" value="1"/>
</dbReference>
<comment type="caution">
    <text evidence="16">The sequence shown here is derived from an EMBL/GenBank/DDBJ whole genome shotgun (WGS) entry which is preliminary data.</text>
</comment>
<feature type="compositionally biased region" description="Basic residues" evidence="11">
    <location>
        <begin position="874"/>
        <end position="887"/>
    </location>
</feature>
<dbReference type="GO" id="GO:0005694">
    <property type="term" value="C:chromosome"/>
    <property type="evidence" value="ECO:0007669"/>
    <property type="project" value="UniProtKB-SubCell"/>
</dbReference>